<keyword evidence="1" id="KW-0472">Membrane</keyword>
<dbReference type="PANTHER" id="PTHR30329">
    <property type="entry name" value="STATOR ELEMENT OF FLAGELLAR MOTOR COMPLEX"/>
    <property type="match status" value="1"/>
</dbReference>
<dbReference type="InterPro" id="IPR007055">
    <property type="entry name" value="BON_dom"/>
</dbReference>
<dbReference type="CDD" id="cd07185">
    <property type="entry name" value="OmpA_C-like"/>
    <property type="match status" value="1"/>
</dbReference>
<gene>
    <name evidence="4" type="ORF">NEA10_06015</name>
</gene>
<accession>A0ABY5AVC5</accession>
<name>A0ABY5AVC5_9CYAN</name>
<feature type="domain" description="OmpA-like" evidence="3">
    <location>
        <begin position="632"/>
        <end position="745"/>
    </location>
</feature>
<keyword evidence="5" id="KW-1185">Reference proteome</keyword>
<dbReference type="PANTHER" id="PTHR30329:SF21">
    <property type="entry name" value="LIPOPROTEIN YIAD-RELATED"/>
    <property type="match status" value="1"/>
</dbReference>
<dbReference type="InterPro" id="IPR036737">
    <property type="entry name" value="OmpA-like_sf"/>
</dbReference>
<evidence type="ECO:0000259" key="3">
    <source>
        <dbReference type="PROSITE" id="PS51123"/>
    </source>
</evidence>
<dbReference type="InterPro" id="IPR006665">
    <property type="entry name" value="OmpA-like"/>
</dbReference>
<protein>
    <submittedName>
        <fullName evidence="4">OmpA family protein</fullName>
    </submittedName>
</protein>
<proteinExistence type="predicted"/>
<dbReference type="Pfam" id="PF04972">
    <property type="entry name" value="BON"/>
    <property type="match status" value="1"/>
</dbReference>
<dbReference type="PROSITE" id="PS51123">
    <property type="entry name" value="OMPA_2"/>
    <property type="match status" value="1"/>
</dbReference>
<organism evidence="4 5">
    <name type="scientific">Phormidium yuhuli AB48</name>
    <dbReference type="NCBI Taxonomy" id="2940671"/>
    <lineage>
        <taxon>Bacteria</taxon>
        <taxon>Bacillati</taxon>
        <taxon>Cyanobacteriota</taxon>
        <taxon>Cyanophyceae</taxon>
        <taxon>Oscillatoriophycideae</taxon>
        <taxon>Oscillatoriales</taxon>
        <taxon>Oscillatoriaceae</taxon>
        <taxon>Phormidium</taxon>
        <taxon>Phormidium yuhuli</taxon>
    </lineage>
</organism>
<evidence type="ECO:0000256" key="2">
    <source>
        <dbReference type="SAM" id="MobiDB-lite"/>
    </source>
</evidence>
<dbReference type="Gene3D" id="3.30.1330.60">
    <property type="entry name" value="OmpA-like domain"/>
    <property type="match status" value="1"/>
</dbReference>
<feature type="compositionally biased region" description="Pro residues" evidence="2">
    <location>
        <begin position="115"/>
        <end position="129"/>
    </location>
</feature>
<dbReference type="Pfam" id="PF00691">
    <property type="entry name" value="OmpA"/>
    <property type="match status" value="1"/>
</dbReference>
<evidence type="ECO:0000256" key="1">
    <source>
        <dbReference type="PROSITE-ProRule" id="PRU00473"/>
    </source>
</evidence>
<dbReference type="InterPro" id="IPR050330">
    <property type="entry name" value="Bact_OuterMem_StrucFunc"/>
</dbReference>
<reference evidence="4" key="1">
    <citation type="submission" date="2022-06" db="EMBL/GenBank/DDBJ databases">
        <title>Genome sequence of Phormidium yuhuli AB48 isolated from an industrial photobioreactor environment.</title>
        <authorList>
            <person name="Qiu Y."/>
            <person name="Noonan A.J.C."/>
            <person name="Dofher K."/>
            <person name="Koch M."/>
            <person name="Kieft B."/>
            <person name="Lin X."/>
            <person name="Ziels R.M."/>
            <person name="Hallam S.J."/>
        </authorList>
    </citation>
    <scope>NUCLEOTIDE SEQUENCE</scope>
    <source>
        <strain evidence="4">AB48</strain>
    </source>
</reference>
<evidence type="ECO:0000313" key="5">
    <source>
        <dbReference type="Proteomes" id="UP001056708"/>
    </source>
</evidence>
<evidence type="ECO:0000313" key="4">
    <source>
        <dbReference type="EMBL" id="USR92276.1"/>
    </source>
</evidence>
<dbReference type="SUPFAM" id="SSF103088">
    <property type="entry name" value="OmpA-like"/>
    <property type="match status" value="1"/>
</dbReference>
<dbReference type="RefSeq" id="WP_252664367.1">
    <property type="nucleotide sequence ID" value="NZ_CP098611.1"/>
</dbReference>
<feature type="region of interest" description="Disordered" evidence="2">
    <location>
        <begin position="28"/>
        <end position="129"/>
    </location>
</feature>
<dbReference type="Proteomes" id="UP001056708">
    <property type="component" value="Chromosome"/>
</dbReference>
<sequence>MTGSDSDAPNSQEKTLSDLEALSALQELLGELIQGPSSPPGESSASPSQEPVPTPDSAVPESQQSENLSLPEESPLPRQISGSATALPPLQDPPRAAIAPPQAAPQTPPRDQCSPPHPAPISPLTPVPNPELRQLQAQVDDLQQQLDRATDSMGPLMPVIQEILSSLSPVELRNEVIQALVPEIDRVIRQRAQQNPHAMQEAFAEILPGAIESEIQRNPKQIANAIGPEMGAAIHRQIQLDRSAIRDALAPEIGSFIKAQIELERDSMVDALYPVIGNTIAKYMAEAVRDINRKVENTLSFEGIRRKVRARLQGVSEAELILRESFPFQVRAAFLIHKYSGLVICEAQLSESERLESDMIGGMLTAIRSFAADCIVSPTGTSELQEIEYETFNLVMEVAGYCYIAVVAEGEMPKSFVNNLRNTLGYIVQKSGETIEKYEGDPETIPPLVENRLQMLVESANFRETEEQQRNRPPILLGILGLVLLGLGVWGGFRIWQGRVLAQARHVLRSQPALAVYRLDADMSWRTLVLSGEVPSESLRSQAEEAIQQVLPERPLDNRILAVQVPPTTELTAAEFERTLAALNTLEEVSLEGEIQGGEVRIWGELPNQDRAHQVTRVFEGIPGVTTVTHTAGRRRSPLEERIYFDSGATAVTEPEQRQVLEALAEVLLESPEMRLRLVGHTDSIGSPIINQKIALDRAQVVRDVLVERGVSPDRLEVEGSIAPPPDLEEPIDDALSRTVRWEVL</sequence>
<feature type="compositionally biased region" description="Low complexity" evidence="2">
    <location>
        <begin position="34"/>
        <end position="51"/>
    </location>
</feature>
<dbReference type="EMBL" id="CP098611">
    <property type="protein sequence ID" value="USR92276.1"/>
    <property type="molecule type" value="Genomic_DNA"/>
</dbReference>
<dbReference type="Gene3D" id="3.40.1520.20">
    <property type="match status" value="1"/>
</dbReference>